<feature type="compositionally biased region" description="Pro residues" evidence="1">
    <location>
        <begin position="40"/>
        <end position="49"/>
    </location>
</feature>
<name>A0AA35PCJ0_9SAUR</name>
<dbReference type="Proteomes" id="UP001178461">
    <property type="component" value="Chromosome 8"/>
</dbReference>
<keyword evidence="3" id="KW-1185">Reference proteome</keyword>
<protein>
    <submittedName>
        <fullName evidence="2">Uncharacterized protein</fullName>
    </submittedName>
</protein>
<dbReference type="EMBL" id="OX395133">
    <property type="protein sequence ID" value="CAI5780895.1"/>
    <property type="molecule type" value="Genomic_DNA"/>
</dbReference>
<feature type="compositionally biased region" description="Basic and acidic residues" evidence="1">
    <location>
        <begin position="53"/>
        <end position="73"/>
    </location>
</feature>
<evidence type="ECO:0000313" key="3">
    <source>
        <dbReference type="Proteomes" id="UP001178461"/>
    </source>
</evidence>
<reference evidence="2" key="1">
    <citation type="submission" date="2022-12" db="EMBL/GenBank/DDBJ databases">
        <authorList>
            <person name="Alioto T."/>
            <person name="Alioto T."/>
            <person name="Gomez Garrido J."/>
        </authorList>
    </citation>
    <scope>NUCLEOTIDE SEQUENCE</scope>
</reference>
<proteinExistence type="predicted"/>
<evidence type="ECO:0000256" key="1">
    <source>
        <dbReference type="SAM" id="MobiDB-lite"/>
    </source>
</evidence>
<dbReference type="AlphaFoldDB" id="A0AA35PCJ0"/>
<feature type="region of interest" description="Disordered" evidence="1">
    <location>
        <begin position="26"/>
        <end position="107"/>
    </location>
</feature>
<gene>
    <name evidence="2" type="ORF">PODLI_1B030888</name>
</gene>
<accession>A0AA35PCJ0</accession>
<sequence length="120" mass="13107">MVPLPPPPPPLLLLVRGKRSRLSRRHYKAAFLPSLHPTHRYPPPPPPLTAPGEGKEGRKEGKERERGRKEGGEHGAASFSSRCRLGSFSAPPREPGQDPLLLLPPPPSWGECCLSSAEDQ</sequence>
<evidence type="ECO:0000313" key="2">
    <source>
        <dbReference type="EMBL" id="CAI5780895.1"/>
    </source>
</evidence>
<organism evidence="2 3">
    <name type="scientific">Podarcis lilfordi</name>
    <name type="common">Lilford's wall lizard</name>
    <dbReference type="NCBI Taxonomy" id="74358"/>
    <lineage>
        <taxon>Eukaryota</taxon>
        <taxon>Metazoa</taxon>
        <taxon>Chordata</taxon>
        <taxon>Craniata</taxon>
        <taxon>Vertebrata</taxon>
        <taxon>Euteleostomi</taxon>
        <taxon>Lepidosauria</taxon>
        <taxon>Squamata</taxon>
        <taxon>Bifurcata</taxon>
        <taxon>Unidentata</taxon>
        <taxon>Episquamata</taxon>
        <taxon>Laterata</taxon>
        <taxon>Lacertibaenia</taxon>
        <taxon>Lacertidae</taxon>
        <taxon>Podarcis</taxon>
    </lineage>
</organism>